<sequence length="551" mass="58450">MNKNTLLPVFTGGALLFLVAVPVTFVLLQAIFPHLDRGTFNAPFSAFGKLFADAQFPTLLSGTLRLGLGVALATALIGIPLGTLRGLFALPYAALWDALFLIPFLFPPYLAALAWMLALQSHGYVQQLLGVNLNNLLFSMPGMVMVMTMNVFPVVYFAISRSMAASGSRLADVARVHGAGPWRAFFRISVPLALPSTASSLLLAFTLSIEEYGVPAALGTRSGVEVLTTGIEQRLADWPIDMPGAAGLSVILVAIACCAYWVQRALVAGKDVETTSGKPIAVVPKPLGRARFLVLALFSLVALTAVGLPLASIFVTAFSRTLSGGLGVNNLTLGHYKALFDLQGDALGALGTSLSLALGTALVVGVVGLLAAWLVVARRIRFAACIDALSLLPAALPGIVVGVGLILAWNRSFWPVTPYNTWGILLLAYCCLLLPYPVRYVSAAMRQIGNNLEASARVHGASAAQALRLILLPLVWPSLLASMMMVFAVASRELVTSLLLAPAGVETVSVFVWRQFEQGSVGDGMAMASLAIALTLMVMFLAVRLQNRRLY</sequence>
<keyword evidence="4" id="KW-0997">Cell inner membrane</keyword>
<gene>
    <name evidence="10" type="ORF">BS640_07830</name>
</gene>
<dbReference type="GO" id="GO:0055085">
    <property type="term" value="P:transmembrane transport"/>
    <property type="evidence" value="ECO:0007669"/>
    <property type="project" value="InterPro"/>
</dbReference>
<feature type="transmembrane region" description="Helical" evidence="8">
    <location>
        <begin position="421"/>
        <end position="438"/>
    </location>
</feature>
<keyword evidence="6 8" id="KW-1133">Transmembrane helix</keyword>
<keyword evidence="11" id="KW-1185">Reference proteome</keyword>
<evidence type="ECO:0000256" key="5">
    <source>
        <dbReference type="ARBA" id="ARBA00022692"/>
    </source>
</evidence>
<feature type="transmembrane region" description="Helical" evidence="8">
    <location>
        <begin position="66"/>
        <end position="88"/>
    </location>
</feature>
<feature type="transmembrane region" description="Helical" evidence="8">
    <location>
        <begin position="184"/>
        <end position="205"/>
    </location>
</feature>
<dbReference type="Pfam" id="PF00528">
    <property type="entry name" value="BPD_transp_1"/>
    <property type="match status" value="2"/>
</dbReference>
<evidence type="ECO:0000256" key="8">
    <source>
        <dbReference type="RuleBase" id="RU363032"/>
    </source>
</evidence>
<comment type="caution">
    <text evidence="10">The sequence shown here is derived from an EMBL/GenBank/DDBJ whole genome shotgun (WGS) entry which is preliminary data.</text>
</comment>
<dbReference type="EMBL" id="MRWE01000010">
    <property type="protein sequence ID" value="ORJ26010.1"/>
    <property type="molecule type" value="Genomic_DNA"/>
</dbReference>
<keyword evidence="7 8" id="KW-0472">Membrane</keyword>
<evidence type="ECO:0000256" key="6">
    <source>
        <dbReference type="ARBA" id="ARBA00022989"/>
    </source>
</evidence>
<name>A0A1X0WGX5_9GAMM</name>
<dbReference type="Gene3D" id="1.10.3720.10">
    <property type="entry name" value="MetI-like"/>
    <property type="match status" value="2"/>
</dbReference>
<organism evidence="10 11">
    <name type="scientific">Rouxiella badensis</name>
    <dbReference type="NCBI Taxonomy" id="1646377"/>
    <lineage>
        <taxon>Bacteria</taxon>
        <taxon>Pseudomonadati</taxon>
        <taxon>Pseudomonadota</taxon>
        <taxon>Gammaproteobacteria</taxon>
        <taxon>Enterobacterales</taxon>
        <taxon>Yersiniaceae</taxon>
        <taxon>Rouxiella</taxon>
    </lineage>
</organism>
<dbReference type="PANTHER" id="PTHR43357">
    <property type="entry name" value="INNER MEMBRANE ABC TRANSPORTER PERMEASE PROTEIN YDCV"/>
    <property type="match status" value="1"/>
</dbReference>
<comment type="subcellular location">
    <subcellularLocation>
        <location evidence="1">Cell inner membrane</location>
        <topology evidence="1">Multi-pass membrane protein</topology>
    </subcellularLocation>
    <subcellularLocation>
        <location evidence="8">Cell membrane</location>
        <topology evidence="8">Multi-pass membrane protein</topology>
    </subcellularLocation>
</comment>
<keyword evidence="2 8" id="KW-0813">Transport</keyword>
<accession>A0A1X0WGX5</accession>
<evidence type="ECO:0000256" key="7">
    <source>
        <dbReference type="ARBA" id="ARBA00023136"/>
    </source>
</evidence>
<feature type="domain" description="ABC transmembrane type-1" evidence="9">
    <location>
        <begin position="60"/>
        <end position="263"/>
    </location>
</feature>
<feature type="domain" description="ABC transmembrane type-1" evidence="9">
    <location>
        <begin position="350"/>
        <end position="542"/>
    </location>
</feature>
<dbReference type="Proteomes" id="UP000192536">
    <property type="component" value="Unassembled WGS sequence"/>
</dbReference>
<reference evidence="10 11" key="1">
    <citation type="journal article" date="2017" name="Int. J. Syst. Evol. Microbiol.">
        <title>Rouxiella badensis sp. nov. and Rouxiella silvae sp. nov. isolated from peat bog soil in Germany and emendation of the genus description.</title>
        <authorList>
            <person name="Le Fleche-Mateos A."/>
            <person name="Kugler J.H."/>
            <person name="Hansen S.H."/>
            <person name="Syldatk C."/>
            <person name="Hausmann R."/>
            <person name="Lomprez F."/>
            <person name="Vandenbogaert M."/>
            <person name="Manuguerra J.C."/>
            <person name="Grimont P.A."/>
        </authorList>
    </citation>
    <scope>NUCLEOTIDE SEQUENCE [LARGE SCALE GENOMIC DNA]</scope>
    <source>
        <strain evidence="10 11">DSM 100043</strain>
    </source>
</reference>
<protein>
    <submittedName>
        <fullName evidence="10">ABC transporter permease</fullName>
    </submittedName>
</protein>
<feature type="transmembrane region" description="Helical" evidence="8">
    <location>
        <begin position="138"/>
        <end position="159"/>
    </location>
</feature>
<dbReference type="PROSITE" id="PS50928">
    <property type="entry name" value="ABC_TM1"/>
    <property type="match status" value="2"/>
</dbReference>
<evidence type="ECO:0000256" key="2">
    <source>
        <dbReference type="ARBA" id="ARBA00022448"/>
    </source>
</evidence>
<feature type="transmembrane region" description="Helical" evidence="8">
    <location>
        <begin position="466"/>
        <end position="488"/>
    </location>
</feature>
<keyword evidence="3" id="KW-1003">Cell membrane</keyword>
<feature type="transmembrane region" description="Helical" evidence="8">
    <location>
        <begin position="292"/>
        <end position="318"/>
    </location>
</feature>
<dbReference type="PANTHER" id="PTHR43357:SF3">
    <property type="entry name" value="FE(3+)-TRANSPORT SYSTEM PERMEASE PROTEIN FBPB 2"/>
    <property type="match status" value="1"/>
</dbReference>
<evidence type="ECO:0000313" key="10">
    <source>
        <dbReference type="EMBL" id="ORJ26010.1"/>
    </source>
</evidence>
<comment type="similarity">
    <text evidence="8">Belongs to the binding-protein-dependent transport system permease family.</text>
</comment>
<evidence type="ECO:0000256" key="4">
    <source>
        <dbReference type="ARBA" id="ARBA00022519"/>
    </source>
</evidence>
<feature type="transmembrane region" description="Helical" evidence="8">
    <location>
        <begin position="7"/>
        <end position="32"/>
    </location>
</feature>
<dbReference type="RefSeq" id="WP_084912317.1">
    <property type="nucleotide sequence ID" value="NZ_MRWE01000010.1"/>
</dbReference>
<evidence type="ECO:0000256" key="1">
    <source>
        <dbReference type="ARBA" id="ARBA00004429"/>
    </source>
</evidence>
<keyword evidence="5 8" id="KW-0812">Transmembrane</keyword>
<dbReference type="AlphaFoldDB" id="A0A1X0WGX5"/>
<dbReference type="InterPro" id="IPR000515">
    <property type="entry name" value="MetI-like"/>
</dbReference>
<feature type="transmembrane region" description="Helical" evidence="8">
    <location>
        <begin position="95"/>
        <end position="118"/>
    </location>
</feature>
<evidence type="ECO:0000313" key="11">
    <source>
        <dbReference type="Proteomes" id="UP000192536"/>
    </source>
</evidence>
<dbReference type="GO" id="GO:0005886">
    <property type="term" value="C:plasma membrane"/>
    <property type="evidence" value="ECO:0007669"/>
    <property type="project" value="UniProtKB-SubCell"/>
</dbReference>
<feature type="transmembrane region" description="Helical" evidence="8">
    <location>
        <begin position="244"/>
        <end position="262"/>
    </location>
</feature>
<dbReference type="SUPFAM" id="SSF161098">
    <property type="entry name" value="MetI-like"/>
    <property type="match status" value="2"/>
</dbReference>
<proteinExistence type="inferred from homology"/>
<feature type="transmembrane region" description="Helical" evidence="8">
    <location>
        <begin position="525"/>
        <end position="545"/>
    </location>
</feature>
<dbReference type="STRING" id="1646377.BS640_07830"/>
<dbReference type="CDD" id="cd06261">
    <property type="entry name" value="TM_PBP2"/>
    <property type="match status" value="2"/>
</dbReference>
<feature type="transmembrane region" description="Helical" evidence="8">
    <location>
        <begin position="388"/>
        <end position="409"/>
    </location>
</feature>
<feature type="transmembrane region" description="Helical" evidence="8">
    <location>
        <begin position="354"/>
        <end position="376"/>
    </location>
</feature>
<dbReference type="InterPro" id="IPR035906">
    <property type="entry name" value="MetI-like_sf"/>
</dbReference>
<evidence type="ECO:0000256" key="3">
    <source>
        <dbReference type="ARBA" id="ARBA00022475"/>
    </source>
</evidence>
<evidence type="ECO:0000259" key="9">
    <source>
        <dbReference type="PROSITE" id="PS50928"/>
    </source>
</evidence>